<gene>
    <name evidence="1" type="ORF">HMPREF1555_01764</name>
</gene>
<comment type="caution">
    <text evidence="1">The sequence shown here is derived from an EMBL/GenBank/DDBJ whole genome shotgun (WGS) entry which is preliminary data.</text>
</comment>
<dbReference type="AlphaFoldDB" id="A0A0E2LPF9"/>
<organism evidence="1 2">
    <name type="scientific">Porphyromonas gingivalis F0570</name>
    <dbReference type="NCBI Taxonomy" id="1227271"/>
    <lineage>
        <taxon>Bacteria</taxon>
        <taxon>Pseudomonadati</taxon>
        <taxon>Bacteroidota</taxon>
        <taxon>Bacteroidia</taxon>
        <taxon>Bacteroidales</taxon>
        <taxon>Porphyromonadaceae</taxon>
        <taxon>Porphyromonas</taxon>
    </lineage>
</organism>
<accession>A0A0E2LPF9</accession>
<name>A0A0E2LPF9_PORGN</name>
<dbReference type="Proteomes" id="UP000016630">
    <property type="component" value="Unassembled WGS sequence"/>
</dbReference>
<dbReference type="HOGENOM" id="CLU_3220006_0_0_10"/>
<reference evidence="1 2" key="1">
    <citation type="submission" date="2013-06" db="EMBL/GenBank/DDBJ databases">
        <authorList>
            <person name="Weinstock G."/>
            <person name="Sodergren E."/>
            <person name="Lobos E.A."/>
            <person name="Fulton L."/>
            <person name="Fulton R."/>
            <person name="Courtney L."/>
            <person name="Fronick C."/>
            <person name="O'Laughlin M."/>
            <person name="Godfrey J."/>
            <person name="Wilson R.M."/>
            <person name="Miner T."/>
            <person name="Farmer C."/>
            <person name="Delehaunty K."/>
            <person name="Cordes M."/>
            <person name="Minx P."/>
            <person name="Tomlinson C."/>
            <person name="Chen J."/>
            <person name="Wollam A."/>
            <person name="Pepin K.H."/>
            <person name="Bhonagiri V."/>
            <person name="Zhang X."/>
            <person name="Warren W."/>
            <person name="Mitreva M."/>
            <person name="Mardis E.R."/>
            <person name="Wilson R.K."/>
        </authorList>
    </citation>
    <scope>NUCLEOTIDE SEQUENCE [LARGE SCALE GENOMIC DNA]</scope>
    <source>
        <strain evidence="1 2">F0570</strain>
    </source>
</reference>
<protein>
    <submittedName>
        <fullName evidence="1">Uncharacterized protein</fullName>
    </submittedName>
</protein>
<evidence type="ECO:0000313" key="1">
    <source>
        <dbReference type="EMBL" id="ERJ64621.1"/>
    </source>
</evidence>
<dbReference type="EMBL" id="AWUW01000129">
    <property type="protein sequence ID" value="ERJ64621.1"/>
    <property type="molecule type" value="Genomic_DNA"/>
</dbReference>
<evidence type="ECO:0000313" key="2">
    <source>
        <dbReference type="Proteomes" id="UP000016630"/>
    </source>
</evidence>
<proteinExistence type="predicted"/>
<sequence length="44" mass="5240">MLIDEKIKPIIKRQRPETKANFLVSGLPIRFPSLLEYRRNTDQN</sequence>